<sequence length="472" mass="51493">MLIFRTVVPNVIRSLSVTFLRTLDTRSNRQKRLKFVFSYVLLTTNKDPNGPISGSKYQCSYALSDSIRRRRERRLTAADRPALGGQHRGRTRGAMYRGNAVGVVVPAYDEARFVGGVIDTLPAFVDRAYVVDDCSTDGTWEVIRRHAARANKRVAAPVVAAADGGASLDRRVVPIRHPVNRGRGAAVKTGYERALEDGMDVVVVMDGDGQMDPDIMPAIIDPVVGGDADYAVGDRLAARDTRRGMPPWRLFGNLLLSGLTRIASGYWHIRDPQNGYTAVSADALAELDFDRLYDQYGFLNDLLVNLNVAEKRVATVPMRARYGDEESGIRYSTFVPGLSFLLLRDFLWRLRVRYLGGGVHPVAVLYALGVVGLLAGAFRLVGGVASRNRANRRSFAGSLASALIGVGSLGGAMLLDSRENERLRVAAEPSAAFERGARTDPRPARGGGGVDENDEREERASDGITEREITGS</sequence>
<keyword evidence="4" id="KW-0808">Transferase</keyword>
<dbReference type="AlphaFoldDB" id="A0A0D6JVV1"/>
<dbReference type="EMBL" id="CSTE01000005">
    <property type="protein sequence ID" value="CQR53147.1"/>
    <property type="molecule type" value="Genomic_DNA"/>
</dbReference>
<dbReference type="InterPro" id="IPR001173">
    <property type="entry name" value="Glyco_trans_2-like"/>
</dbReference>
<proteinExistence type="predicted"/>
<accession>A0A0D6JVV1</accession>
<keyword evidence="5" id="KW-1185">Reference proteome</keyword>
<reference evidence="5" key="1">
    <citation type="submission" date="2015-03" db="EMBL/GenBank/DDBJ databases">
        <authorList>
            <person name="Urmite Genomes"/>
        </authorList>
    </citation>
    <scope>NUCLEOTIDE SEQUENCE [LARGE SCALE GENOMIC DNA]</scope>
    <source>
        <strain evidence="5">Arc-Hr</strain>
    </source>
</reference>
<feature type="compositionally biased region" description="Basic and acidic residues" evidence="1">
    <location>
        <begin position="456"/>
        <end position="472"/>
    </location>
</feature>
<dbReference type="InterPro" id="IPR050256">
    <property type="entry name" value="Glycosyltransferase_2"/>
</dbReference>
<dbReference type="Pfam" id="PF00535">
    <property type="entry name" value="Glycos_transf_2"/>
    <property type="match status" value="1"/>
</dbReference>
<evidence type="ECO:0000256" key="2">
    <source>
        <dbReference type="SAM" id="Phobius"/>
    </source>
</evidence>
<dbReference type="Proteomes" id="UP000198902">
    <property type="component" value="Unassembled WGS sequence"/>
</dbReference>
<evidence type="ECO:0000256" key="1">
    <source>
        <dbReference type="SAM" id="MobiDB-lite"/>
    </source>
</evidence>
<keyword evidence="4" id="KW-0328">Glycosyltransferase</keyword>
<dbReference type="SUPFAM" id="SSF53448">
    <property type="entry name" value="Nucleotide-diphospho-sugar transferases"/>
    <property type="match status" value="1"/>
</dbReference>
<dbReference type="CDD" id="cd04179">
    <property type="entry name" value="DPM_DPG-synthase_like"/>
    <property type="match status" value="1"/>
</dbReference>
<dbReference type="InterPro" id="IPR029044">
    <property type="entry name" value="Nucleotide-diphossugar_trans"/>
</dbReference>
<organism evidence="4 5">
    <name type="scientific">Haloferax massiliensis</name>
    <dbReference type="NCBI Taxonomy" id="1476858"/>
    <lineage>
        <taxon>Archaea</taxon>
        <taxon>Methanobacteriati</taxon>
        <taxon>Methanobacteriota</taxon>
        <taxon>Stenosarchaea group</taxon>
        <taxon>Halobacteria</taxon>
        <taxon>Halobacteriales</taxon>
        <taxon>Haloferacaceae</taxon>
        <taxon>Haloferax</taxon>
    </lineage>
</organism>
<keyword evidence="2" id="KW-0812">Transmembrane</keyword>
<feature type="region of interest" description="Disordered" evidence="1">
    <location>
        <begin position="428"/>
        <end position="472"/>
    </location>
</feature>
<name>A0A0D6JVV1_9EURY</name>
<feature type="transmembrane region" description="Helical" evidence="2">
    <location>
        <begin position="359"/>
        <end position="382"/>
    </location>
</feature>
<feature type="transmembrane region" description="Helical" evidence="2">
    <location>
        <begin position="394"/>
        <end position="415"/>
    </location>
</feature>
<dbReference type="PANTHER" id="PTHR48090:SF7">
    <property type="entry name" value="RFBJ PROTEIN"/>
    <property type="match status" value="1"/>
</dbReference>
<keyword evidence="2" id="KW-0472">Membrane</keyword>
<feature type="domain" description="Glycosyltransferase 2-like" evidence="3">
    <location>
        <begin position="103"/>
        <end position="286"/>
    </location>
</feature>
<evidence type="ECO:0000259" key="3">
    <source>
        <dbReference type="Pfam" id="PF00535"/>
    </source>
</evidence>
<dbReference type="Gene3D" id="3.90.550.10">
    <property type="entry name" value="Spore Coat Polysaccharide Biosynthesis Protein SpsA, Chain A"/>
    <property type="match status" value="1"/>
</dbReference>
<dbReference type="GO" id="GO:0016757">
    <property type="term" value="F:glycosyltransferase activity"/>
    <property type="evidence" value="ECO:0007669"/>
    <property type="project" value="UniProtKB-KW"/>
</dbReference>
<protein>
    <submittedName>
        <fullName evidence="4">Undecaprenyl-phosphate mannosyltransferase</fullName>
    </submittedName>
</protein>
<evidence type="ECO:0000313" key="4">
    <source>
        <dbReference type="EMBL" id="CQR53147.1"/>
    </source>
</evidence>
<dbReference type="PANTHER" id="PTHR48090">
    <property type="entry name" value="UNDECAPRENYL-PHOSPHATE 4-DEOXY-4-FORMAMIDO-L-ARABINOSE TRANSFERASE-RELATED"/>
    <property type="match status" value="1"/>
</dbReference>
<evidence type="ECO:0000313" key="5">
    <source>
        <dbReference type="Proteomes" id="UP000198902"/>
    </source>
</evidence>
<gene>
    <name evidence="4" type="ORF">BN996_03483</name>
</gene>
<keyword evidence="2" id="KW-1133">Transmembrane helix</keyword>